<organism evidence="2 3">
    <name type="scientific">Halothiobacillus diazotrophicus</name>
    <dbReference type="NCBI Taxonomy" id="1860122"/>
    <lineage>
        <taxon>Bacteria</taxon>
        <taxon>Pseudomonadati</taxon>
        <taxon>Pseudomonadota</taxon>
        <taxon>Gammaproteobacteria</taxon>
        <taxon>Chromatiales</taxon>
        <taxon>Halothiobacillaceae</taxon>
        <taxon>Halothiobacillus</taxon>
    </lineage>
</organism>
<dbReference type="OrthoDB" id="9802525at2"/>
<dbReference type="Gene3D" id="3.40.50.2000">
    <property type="entry name" value="Glycogen Phosphorylase B"/>
    <property type="match status" value="2"/>
</dbReference>
<feature type="domain" description="Glycosyltransferase subfamily 4-like N-terminal" evidence="1">
    <location>
        <begin position="24"/>
        <end position="187"/>
    </location>
</feature>
<accession>A0A191ZHR2</accession>
<dbReference type="AlphaFoldDB" id="A0A191ZHR2"/>
<evidence type="ECO:0000259" key="1">
    <source>
        <dbReference type="Pfam" id="PF13439"/>
    </source>
</evidence>
<dbReference type="Pfam" id="PF13692">
    <property type="entry name" value="Glyco_trans_1_4"/>
    <property type="match status" value="1"/>
</dbReference>
<dbReference type="KEGG" id="haz:A9404_08585"/>
<keyword evidence="3" id="KW-1185">Reference proteome</keyword>
<dbReference type="CDD" id="cd03814">
    <property type="entry name" value="GT4-like"/>
    <property type="match status" value="1"/>
</dbReference>
<dbReference type="GO" id="GO:0016757">
    <property type="term" value="F:glycosyltransferase activity"/>
    <property type="evidence" value="ECO:0007669"/>
    <property type="project" value="TreeGrafter"/>
</dbReference>
<gene>
    <name evidence="2" type="ORF">A9404_08585</name>
</gene>
<dbReference type="STRING" id="1860122.A9404_08585"/>
<protein>
    <recommendedName>
        <fullName evidence="1">Glycosyltransferase subfamily 4-like N-terminal domain-containing protein</fullName>
    </recommendedName>
</protein>
<dbReference type="RefSeq" id="WP_066100276.1">
    <property type="nucleotide sequence ID" value="NZ_CP016027.1"/>
</dbReference>
<dbReference type="InterPro" id="IPR028098">
    <property type="entry name" value="Glyco_trans_4-like_N"/>
</dbReference>
<reference evidence="2 3" key="1">
    <citation type="submission" date="2016-06" db="EMBL/GenBank/DDBJ databases">
        <title>Insight into the functional genes involving in sulfur oxidation in Pearl River water.</title>
        <authorList>
            <person name="Luo J."/>
            <person name="Tan X."/>
            <person name="Lin W."/>
        </authorList>
    </citation>
    <scope>NUCLEOTIDE SEQUENCE [LARGE SCALE GENOMIC DNA]</scope>
    <source>
        <strain evidence="2 3">LS2</strain>
    </source>
</reference>
<evidence type="ECO:0000313" key="2">
    <source>
        <dbReference type="EMBL" id="ANJ67431.1"/>
    </source>
</evidence>
<evidence type="ECO:0000313" key="3">
    <source>
        <dbReference type="Proteomes" id="UP000078596"/>
    </source>
</evidence>
<dbReference type="Proteomes" id="UP000078596">
    <property type="component" value="Chromosome"/>
</dbReference>
<dbReference type="PANTHER" id="PTHR45947">
    <property type="entry name" value="SULFOQUINOVOSYL TRANSFERASE SQD2"/>
    <property type="match status" value="1"/>
</dbReference>
<dbReference type="SUPFAM" id="SSF53756">
    <property type="entry name" value="UDP-Glycosyltransferase/glycogen phosphorylase"/>
    <property type="match status" value="1"/>
</dbReference>
<dbReference type="EMBL" id="CP016027">
    <property type="protein sequence ID" value="ANJ67431.1"/>
    <property type="molecule type" value="Genomic_DNA"/>
</dbReference>
<name>A0A191ZHR2_9GAMM</name>
<dbReference type="PANTHER" id="PTHR45947:SF3">
    <property type="entry name" value="SULFOQUINOVOSYL TRANSFERASE SQD2"/>
    <property type="match status" value="1"/>
</dbReference>
<sequence>MVHPNIVRPTVFVSLVTETFEPDINGVAMTLAQLHASLLASGHQVQVICPRADEPRDLPDCVEVPGIALPFYKAVRFGLPMWGRLMRNWRAQRPDLVHIATEGPLGFAALMVARRLGIPVTSSLHTNFHTYMTHYRMGWMTRPVMAYLRWFHNRTALTFIPTDQQASVLSAMDFERLVVLGRGVNTHLFSPARRDETLRQEWLAGTTSTGDDGLVALHVGRLAAEKNLDLLVQALEAMRAERPDLRAVVVGDGPERTRLERALPWVRFVGMKRGEVLARHYASADLFVFPSKSETFGNVVLEAMASGLSCISFNYAAGSRLIEDRVSGYLVEWDDDAGFVQTAVDAAVNRQPDMGGQARKTAAEFDWGLITRLFEHHLLTVLESNGSVVRLPEVPTTALGEQQGKTGG</sequence>
<dbReference type="Pfam" id="PF13439">
    <property type="entry name" value="Glyco_transf_4"/>
    <property type="match status" value="1"/>
</dbReference>
<dbReference type="InterPro" id="IPR050194">
    <property type="entry name" value="Glycosyltransferase_grp1"/>
</dbReference>
<proteinExistence type="predicted"/>